<organism evidence="2 3">
    <name type="scientific">Neolewinella agarilytica</name>
    <dbReference type="NCBI Taxonomy" id="478744"/>
    <lineage>
        <taxon>Bacteria</taxon>
        <taxon>Pseudomonadati</taxon>
        <taxon>Bacteroidota</taxon>
        <taxon>Saprospiria</taxon>
        <taxon>Saprospirales</taxon>
        <taxon>Lewinellaceae</taxon>
        <taxon>Neolewinella</taxon>
    </lineage>
</organism>
<dbReference type="Proteomes" id="UP000199021">
    <property type="component" value="Unassembled WGS sequence"/>
</dbReference>
<dbReference type="InParanoid" id="A0A1H9JRF3"/>
<feature type="transmembrane region" description="Helical" evidence="1">
    <location>
        <begin position="122"/>
        <end position="142"/>
    </location>
</feature>
<keyword evidence="1" id="KW-0812">Transmembrane</keyword>
<evidence type="ECO:0000313" key="2">
    <source>
        <dbReference type="EMBL" id="SEQ89185.1"/>
    </source>
</evidence>
<reference evidence="3" key="1">
    <citation type="submission" date="2016-10" db="EMBL/GenBank/DDBJ databases">
        <authorList>
            <person name="Varghese N."/>
            <person name="Submissions S."/>
        </authorList>
    </citation>
    <scope>NUCLEOTIDE SEQUENCE [LARGE SCALE GENOMIC DNA]</scope>
    <source>
        <strain evidence="3">DSM 24740</strain>
    </source>
</reference>
<sequence length="189" mass="22159">MQFDELQTQWSAQKEEDMYTINQEALRQRVQQKMVKADRFSDFMEKMLLAIYLIFGGGLMVFLPGREEQELAPYLIMASMLLFAGYVTYVRMQRLRASGTFDRTLAGDVNQAISDTRHRVRISFMGLLSIPLIALFSLYHLWIEDKPVWVLGLVTVLFFLSFLAGNWEHRNWHKGKLEELLRMKEELGQ</sequence>
<gene>
    <name evidence="2" type="ORF">SAMN05444359_11829</name>
</gene>
<dbReference type="RefSeq" id="WP_090170249.1">
    <property type="nucleotide sequence ID" value="NZ_FOFB01000018.1"/>
</dbReference>
<feature type="transmembrane region" description="Helical" evidence="1">
    <location>
        <begin position="47"/>
        <end position="65"/>
    </location>
</feature>
<dbReference type="OrthoDB" id="979241at2"/>
<evidence type="ECO:0000313" key="3">
    <source>
        <dbReference type="Proteomes" id="UP000199021"/>
    </source>
</evidence>
<dbReference type="AlphaFoldDB" id="A0A1H9JRF3"/>
<feature type="transmembrane region" description="Helical" evidence="1">
    <location>
        <begin position="71"/>
        <end position="89"/>
    </location>
</feature>
<evidence type="ECO:0000256" key="1">
    <source>
        <dbReference type="SAM" id="Phobius"/>
    </source>
</evidence>
<keyword evidence="1" id="KW-1133">Transmembrane helix</keyword>
<proteinExistence type="predicted"/>
<keyword evidence="3" id="KW-1185">Reference proteome</keyword>
<keyword evidence="1" id="KW-0472">Membrane</keyword>
<dbReference type="EMBL" id="FOFB01000018">
    <property type="protein sequence ID" value="SEQ89185.1"/>
    <property type="molecule type" value="Genomic_DNA"/>
</dbReference>
<name>A0A1H9JRF3_9BACT</name>
<feature type="transmembrane region" description="Helical" evidence="1">
    <location>
        <begin position="148"/>
        <end position="167"/>
    </location>
</feature>
<dbReference type="STRING" id="478744.SAMN05444359_11829"/>
<accession>A0A1H9JRF3</accession>
<protein>
    <submittedName>
        <fullName evidence="2">Uncharacterized protein</fullName>
    </submittedName>
</protein>